<accession>A0A5A7PJ15</accession>
<organism evidence="2 3">
    <name type="scientific">Striga asiatica</name>
    <name type="common">Asiatic witchweed</name>
    <name type="synonym">Buchnera asiatica</name>
    <dbReference type="NCBI Taxonomy" id="4170"/>
    <lineage>
        <taxon>Eukaryota</taxon>
        <taxon>Viridiplantae</taxon>
        <taxon>Streptophyta</taxon>
        <taxon>Embryophyta</taxon>
        <taxon>Tracheophyta</taxon>
        <taxon>Spermatophyta</taxon>
        <taxon>Magnoliopsida</taxon>
        <taxon>eudicotyledons</taxon>
        <taxon>Gunneridae</taxon>
        <taxon>Pentapetalae</taxon>
        <taxon>asterids</taxon>
        <taxon>lamiids</taxon>
        <taxon>Lamiales</taxon>
        <taxon>Orobanchaceae</taxon>
        <taxon>Buchnereae</taxon>
        <taxon>Striga</taxon>
    </lineage>
</organism>
<dbReference type="Pfam" id="PF18266">
    <property type="entry name" value="Ncstrn_small"/>
    <property type="match status" value="1"/>
</dbReference>
<name>A0A5A7PJ15_STRAF</name>
<dbReference type="Proteomes" id="UP000325081">
    <property type="component" value="Unassembled WGS sequence"/>
</dbReference>
<comment type="caution">
    <text evidence="2">The sequence shown here is derived from an EMBL/GenBank/DDBJ whole genome shotgun (WGS) entry which is preliminary data.</text>
</comment>
<reference evidence="3" key="1">
    <citation type="journal article" date="2019" name="Curr. Biol.">
        <title>Genome Sequence of Striga asiatica Provides Insight into the Evolution of Plant Parasitism.</title>
        <authorList>
            <person name="Yoshida S."/>
            <person name="Kim S."/>
            <person name="Wafula E.K."/>
            <person name="Tanskanen J."/>
            <person name="Kim Y.M."/>
            <person name="Honaas L."/>
            <person name="Yang Z."/>
            <person name="Spallek T."/>
            <person name="Conn C.E."/>
            <person name="Ichihashi Y."/>
            <person name="Cheong K."/>
            <person name="Cui S."/>
            <person name="Der J.P."/>
            <person name="Gundlach H."/>
            <person name="Jiao Y."/>
            <person name="Hori C."/>
            <person name="Ishida J.K."/>
            <person name="Kasahara H."/>
            <person name="Kiba T."/>
            <person name="Kim M.S."/>
            <person name="Koo N."/>
            <person name="Laohavisit A."/>
            <person name="Lee Y.H."/>
            <person name="Lumba S."/>
            <person name="McCourt P."/>
            <person name="Mortimer J.C."/>
            <person name="Mutuku J.M."/>
            <person name="Nomura T."/>
            <person name="Sasaki-Sekimoto Y."/>
            <person name="Seto Y."/>
            <person name="Wang Y."/>
            <person name="Wakatake T."/>
            <person name="Sakakibara H."/>
            <person name="Demura T."/>
            <person name="Yamaguchi S."/>
            <person name="Yoneyama K."/>
            <person name="Manabe R.I."/>
            <person name="Nelson D.C."/>
            <person name="Schulman A.H."/>
            <person name="Timko M.P."/>
            <person name="dePamphilis C.W."/>
            <person name="Choi D."/>
            <person name="Shirasu K."/>
        </authorList>
    </citation>
    <scope>NUCLEOTIDE SEQUENCE [LARGE SCALE GENOMIC DNA]</scope>
    <source>
        <strain evidence="3">cv. UVA1</strain>
    </source>
</reference>
<dbReference type="EMBL" id="BKCP01004627">
    <property type="protein sequence ID" value="GER32612.1"/>
    <property type="molecule type" value="Genomic_DNA"/>
</dbReference>
<evidence type="ECO:0000259" key="1">
    <source>
        <dbReference type="Pfam" id="PF18266"/>
    </source>
</evidence>
<sequence>MDPTDDHEISMVDSGGQRYAFPVSIFSKTAHPYEIHVVHSGRSYPNDPVSDEAVDGMTYGISDATHNFIEELGSHSRVLVIQVLLEIWLGFWLNLELMFKMNLLHTRNNNFEWNPAGYGIMWKAYNFSIFLLSQNSTLTLKE</sequence>
<dbReference type="AlphaFoldDB" id="A0A5A7PJ15"/>
<feature type="domain" description="Nicastrin small lobe" evidence="1">
    <location>
        <begin position="105"/>
        <end position="139"/>
    </location>
</feature>
<gene>
    <name evidence="2" type="ORF">STAS_08689</name>
</gene>
<dbReference type="InterPro" id="IPR041084">
    <property type="entry name" value="Ncstrn_small"/>
</dbReference>
<dbReference type="OrthoDB" id="10265862at2759"/>
<protein>
    <submittedName>
        <fullName evidence="2">Nicastrin</fullName>
    </submittedName>
</protein>
<proteinExistence type="predicted"/>
<evidence type="ECO:0000313" key="3">
    <source>
        <dbReference type="Proteomes" id="UP000325081"/>
    </source>
</evidence>
<feature type="non-terminal residue" evidence="2">
    <location>
        <position position="142"/>
    </location>
</feature>
<evidence type="ECO:0000313" key="2">
    <source>
        <dbReference type="EMBL" id="GER32612.1"/>
    </source>
</evidence>
<keyword evidence="3" id="KW-1185">Reference proteome</keyword>